<evidence type="ECO:0000256" key="8">
    <source>
        <dbReference type="ARBA" id="ARBA00022792"/>
    </source>
</evidence>
<evidence type="ECO:0000256" key="16">
    <source>
        <dbReference type="ARBA" id="ARBA00049551"/>
    </source>
</evidence>
<evidence type="ECO:0000256" key="1">
    <source>
        <dbReference type="ARBA" id="ARBA00004448"/>
    </source>
</evidence>
<keyword evidence="12 17" id="KW-0520">NAD</keyword>
<feature type="transmembrane region" description="Helical" evidence="17">
    <location>
        <begin position="29"/>
        <end position="49"/>
    </location>
</feature>
<evidence type="ECO:0000256" key="7">
    <source>
        <dbReference type="ARBA" id="ARBA00022692"/>
    </source>
</evidence>
<dbReference type="Pfam" id="PF00361">
    <property type="entry name" value="Proton_antipo_M"/>
    <property type="match status" value="1"/>
</dbReference>
<comment type="subcellular location">
    <subcellularLocation>
        <location evidence="1 17">Mitochondrion inner membrane</location>
        <topology evidence="1 17">Multi-pass membrane protein</topology>
    </subcellularLocation>
</comment>
<evidence type="ECO:0000256" key="15">
    <source>
        <dbReference type="ARBA" id="ARBA00023136"/>
    </source>
</evidence>
<keyword evidence="8 17" id="KW-0999">Mitochondrion inner membrane</keyword>
<evidence type="ECO:0000256" key="17">
    <source>
        <dbReference type="RuleBase" id="RU003403"/>
    </source>
</evidence>
<gene>
    <name evidence="19" type="primary">nad2</name>
</gene>
<dbReference type="GO" id="GO:0005743">
    <property type="term" value="C:mitochondrial inner membrane"/>
    <property type="evidence" value="ECO:0007669"/>
    <property type="project" value="UniProtKB-SubCell"/>
</dbReference>
<dbReference type="AlphaFoldDB" id="A0A8F6D5I1"/>
<evidence type="ECO:0000256" key="2">
    <source>
        <dbReference type="ARBA" id="ARBA00007012"/>
    </source>
</evidence>
<dbReference type="InterPro" id="IPR001750">
    <property type="entry name" value="ND/Mrp_TM"/>
</dbReference>
<dbReference type="InterPro" id="IPR050175">
    <property type="entry name" value="Complex_I_Subunit_2"/>
</dbReference>
<feature type="transmembrane region" description="Helical" evidence="17">
    <location>
        <begin position="212"/>
        <end position="231"/>
    </location>
</feature>
<proteinExistence type="inferred from homology"/>
<evidence type="ECO:0000256" key="12">
    <source>
        <dbReference type="ARBA" id="ARBA00023027"/>
    </source>
</evidence>
<sequence>MFSSLPFSLMFFIMMIFGTLFSISSSHWLGIWAGLEINLIGFLPILMYQKSMLESESAVKYFIIQALGSSFLIFGSLFSYSLSFSWEFLAQNLMIFLFGTFFLVLGLFLKMGLFPFHFWLPNVMAGLSWLSCLLLTTWQKVAPILLITCITDANLAYTIFFIICVFSVGSSLVGGVGGMNQTQIRALLAYSSIGHVGWIVYASCFSESGMKIYFLIYAIISICIFLSLWVADLGNLKNLGSVGKAAVKSKFSFMLVLLSLGGLPPLLGFISKWIVISMSMSANAWGFLFILILGSLFSLFYYLNLFFSETLALKFNFMGSFSLSYGLGILTSSILLINLLGGMMLILFLPLVSN</sequence>
<feature type="transmembrane region" description="Helical" evidence="17">
    <location>
        <begin position="116"/>
        <end position="136"/>
    </location>
</feature>
<comment type="similarity">
    <text evidence="2 17">Belongs to the complex I subunit 2 family.</text>
</comment>
<evidence type="ECO:0000256" key="11">
    <source>
        <dbReference type="ARBA" id="ARBA00022989"/>
    </source>
</evidence>
<reference evidence="19" key="1">
    <citation type="submission" date="2021-05" db="EMBL/GenBank/DDBJ databases">
        <authorList>
            <person name="Ling Y."/>
        </authorList>
    </citation>
    <scope>NUCLEOTIDE SEQUENCE</scope>
</reference>
<feature type="transmembrane region" description="Helical" evidence="17">
    <location>
        <begin position="88"/>
        <end position="109"/>
    </location>
</feature>
<keyword evidence="9 17" id="KW-1278">Translocase</keyword>
<evidence type="ECO:0000256" key="13">
    <source>
        <dbReference type="ARBA" id="ARBA00023075"/>
    </source>
</evidence>
<feature type="domain" description="NADH:quinone oxidoreductase/Mrp antiporter transmembrane" evidence="18">
    <location>
        <begin position="25"/>
        <end position="297"/>
    </location>
</feature>
<dbReference type="EC" id="7.1.1.2" evidence="3 17"/>
<keyword evidence="11 17" id="KW-1133">Transmembrane helix</keyword>
<evidence type="ECO:0000259" key="18">
    <source>
        <dbReference type="Pfam" id="PF00361"/>
    </source>
</evidence>
<dbReference type="PANTHER" id="PTHR46552:SF1">
    <property type="entry name" value="NADH-UBIQUINONE OXIDOREDUCTASE CHAIN 2"/>
    <property type="match status" value="1"/>
</dbReference>
<dbReference type="GO" id="GO:0006120">
    <property type="term" value="P:mitochondrial electron transport, NADH to ubiquinone"/>
    <property type="evidence" value="ECO:0007669"/>
    <property type="project" value="InterPro"/>
</dbReference>
<evidence type="ECO:0000256" key="6">
    <source>
        <dbReference type="ARBA" id="ARBA00022660"/>
    </source>
</evidence>
<keyword evidence="10 17" id="KW-0249">Electron transport</keyword>
<protein>
    <recommendedName>
        <fullName evidence="4 17">NADH-ubiquinone oxidoreductase chain 2</fullName>
        <ecNumber evidence="3 17">7.1.1.2</ecNumber>
    </recommendedName>
</protein>
<dbReference type="PANTHER" id="PTHR46552">
    <property type="entry name" value="NADH-UBIQUINONE OXIDOREDUCTASE CHAIN 2"/>
    <property type="match status" value="1"/>
</dbReference>
<dbReference type="EMBL" id="MZ321058">
    <property type="protein sequence ID" value="QXP99772.1"/>
    <property type="molecule type" value="Genomic_DNA"/>
</dbReference>
<evidence type="ECO:0000256" key="14">
    <source>
        <dbReference type="ARBA" id="ARBA00023128"/>
    </source>
</evidence>
<evidence type="ECO:0000313" key="19">
    <source>
        <dbReference type="EMBL" id="QXP99772.1"/>
    </source>
</evidence>
<keyword evidence="7 17" id="KW-0812">Transmembrane</keyword>
<feature type="transmembrane region" description="Helical" evidence="17">
    <location>
        <begin position="61"/>
        <end position="82"/>
    </location>
</feature>
<dbReference type="PRINTS" id="PR01436">
    <property type="entry name" value="NADHDHGNASE2"/>
</dbReference>
<evidence type="ECO:0000256" key="5">
    <source>
        <dbReference type="ARBA" id="ARBA00022448"/>
    </source>
</evidence>
<keyword evidence="6 17" id="KW-0679">Respiratory chain</keyword>
<dbReference type="InterPro" id="IPR003917">
    <property type="entry name" value="NADH_UbQ_OxRdtase_chain2"/>
</dbReference>
<dbReference type="GO" id="GO:0008137">
    <property type="term" value="F:NADH dehydrogenase (ubiquinone) activity"/>
    <property type="evidence" value="ECO:0007669"/>
    <property type="project" value="UniProtKB-EC"/>
</dbReference>
<feature type="transmembrane region" description="Helical" evidence="17">
    <location>
        <begin position="323"/>
        <end position="352"/>
    </location>
</feature>
<feature type="transmembrane region" description="Helical" evidence="17">
    <location>
        <begin position="282"/>
        <end position="303"/>
    </location>
</feature>
<feature type="transmembrane region" description="Helical" evidence="17">
    <location>
        <begin position="156"/>
        <end position="177"/>
    </location>
</feature>
<name>A0A8F6D5I1_MELTU</name>
<evidence type="ECO:0000256" key="9">
    <source>
        <dbReference type="ARBA" id="ARBA00022967"/>
    </source>
</evidence>
<comment type="function">
    <text evidence="17">Core subunit of the mitochondrial membrane respiratory chain NADH dehydrogenase (Complex I) which catalyzes electron transfer from NADH through the respiratory chain, using ubiquinone as an electron acceptor. Essential for the catalytic activity and assembly of complex I.</text>
</comment>
<accession>A0A8F6D5I1</accession>
<geneLocation type="mitochondrion" evidence="19"/>
<evidence type="ECO:0000256" key="10">
    <source>
        <dbReference type="ARBA" id="ARBA00022982"/>
    </source>
</evidence>
<organism evidence="19">
    <name type="scientific">Melanoides tuberculata</name>
    <name type="common">Red-rimmed melania</name>
    <dbReference type="NCBI Taxonomy" id="55729"/>
    <lineage>
        <taxon>Eukaryota</taxon>
        <taxon>Metazoa</taxon>
        <taxon>Spiralia</taxon>
        <taxon>Lophotrochozoa</taxon>
        <taxon>Mollusca</taxon>
        <taxon>Gastropoda</taxon>
        <taxon>Caenogastropoda</taxon>
        <taxon>Sorbeoconcha</taxon>
        <taxon>Cerithioidea</taxon>
        <taxon>Thiaridae</taxon>
        <taxon>Thiarinae</taxon>
        <taxon>Melanoides</taxon>
    </lineage>
</organism>
<keyword evidence="13 17" id="KW-0830">Ubiquinone</keyword>
<feature type="transmembrane region" description="Helical" evidence="17">
    <location>
        <begin position="251"/>
        <end position="270"/>
    </location>
</feature>
<evidence type="ECO:0000256" key="4">
    <source>
        <dbReference type="ARBA" id="ARBA00021008"/>
    </source>
</evidence>
<keyword evidence="5" id="KW-0813">Transport</keyword>
<keyword evidence="14 17" id="KW-0496">Mitochondrion</keyword>
<feature type="transmembrane region" description="Helical" evidence="17">
    <location>
        <begin position="7"/>
        <end position="23"/>
    </location>
</feature>
<comment type="catalytic activity">
    <reaction evidence="16 17">
        <text>a ubiquinone + NADH + 5 H(+)(in) = a ubiquinol + NAD(+) + 4 H(+)(out)</text>
        <dbReference type="Rhea" id="RHEA:29091"/>
        <dbReference type="Rhea" id="RHEA-COMP:9565"/>
        <dbReference type="Rhea" id="RHEA-COMP:9566"/>
        <dbReference type="ChEBI" id="CHEBI:15378"/>
        <dbReference type="ChEBI" id="CHEBI:16389"/>
        <dbReference type="ChEBI" id="CHEBI:17976"/>
        <dbReference type="ChEBI" id="CHEBI:57540"/>
        <dbReference type="ChEBI" id="CHEBI:57945"/>
        <dbReference type="EC" id="7.1.1.2"/>
    </reaction>
</comment>
<evidence type="ECO:0000256" key="3">
    <source>
        <dbReference type="ARBA" id="ARBA00012944"/>
    </source>
</evidence>
<keyword evidence="15 17" id="KW-0472">Membrane</keyword>